<dbReference type="AlphaFoldDB" id="A0A4Q9DUK6"/>
<dbReference type="Pfam" id="PF13426">
    <property type="entry name" value="PAS_9"/>
    <property type="match status" value="1"/>
</dbReference>
<proteinExistence type="predicted"/>
<dbReference type="Gene3D" id="1.10.3210.10">
    <property type="entry name" value="Hypothetical protein af1432"/>
    <property type="match status" value="1"/>
</dbReference>
<dbReference type="InterPro" id="IPR003607">
    <property type="entry name" value="HD/PDEase_dom"/>
</dbReference>
<reference evidence="3 4" key="1">
    <citation type="submission" date="2019-02" db="EMBL/GenBank/DDBJ databases">
        <title>Paenibacillus sp. nov., isolated from surface-sterilized tissue of Thalictrum simplex L.</title>
        <authorList>
            <person name="Tuo L."/>
        </authorList>
    </citation>
    <scope>NUCLEOTIDE SEQUENCE [LARGE SCALE GENOMIC DNA]</scope>
    <source>
        <strain evidence="3 4">N2SHLJ1</strain>
    </source>
</reference>
<dbReference type="InterPro" id="IPR035965">
    <property type="entry name" value="PAS-like_dom_sf"/>
</dbReference>
<dbReference type="SUPFAM" id="SSF109604">
    <property type="entry name" value="HD-domain/PDEase-like"/>
    <property type="match status" value="1"/>
</dbReference>
<dbReference type="NCBIfam" id="TIGR00229">
    <property type="entry name" value="sensory_box"/>
    <property type="match status" value="1"/>
</dbReference>
<dbReference type="Pfam" id="PF13487">
    <property type="entry name" value="HD_5"/>
    <property type="match status" value="1"/>
</dbReference>
<name>A0A4Q9DUK6_9BACL</name>
<dbReference type="OrthoDB" id="9759601at2"/>
<accession>A0A4Q9DUK6</accession>
<dbReference type="Gene3D" id="3.30.450.20">
    <property type="entry name" value="PAS domain"/>
    <property type="match status" value="1"/>
</dbReference>
<dbReference type="SMART" id="SM00471">
    <property type="entry name" value="HDc"/>
    <property type="match status" value="1"/>
</dbReference>
<dbReference type="PANTHER" id="PTHR45228:SF8">
    <property type="entry name" value="TWO-COMPONENT RESPONSE REGULATOR-RELATED"/>
    <property type="match status" value="1"/>
</dbReference>
<evidence type="ECO:0000259" key="1">
    <source>
        <dbReference type="PROSITE" id="PS50112"/>
    </source>
</evidence>
<dbReference type="InterPro" id="IPR037522">
    <property type="entry name" value="HD_GYP_dom"/>
</dbReference>
<keyword evidence="4" id="KW-1185">Reference proteome</keyword>
<protein>
    <submittedName>
        <fullName evidence="3">HD domain-containing protein</fullName>
    </submittedName>
</protein>
<feature type="domain" description="HD-GYP" evidence="2">
    <location>
        <begin position="125"/>
        <end position="326"/>
    </location>
</feature>
<dbReference type="PROSITE" id="PS51832">
    <property type="entry name" value="HD_GYP"/>
    <property type="match status" value="1"/>
</dbReference>
<dbReference type="RefSeq" id="WP_131012278.1">
    <property type="nucleotide sequence ID" value="NZ_SIRE01000004.1"/>
</dbReference>
<sequence length="326" mass="37033">MIEPLRPFLQLSDAVVITDCRHVILEVNAAYQRVTGYNREEVIGRAAGLLRTKHTPLRSFQKMKESLSRGKAWSGIFVNRKKSNDIWHSSITITPFLIGDQTYYVGVFRELEQLNEGVYIDEDGKDRLQGALLKMLAMSCEIRDPGIEQHLMRVQRWTEQLVYAHNQRCGLKLTTDYMQAITHASILHDIGKSGIPEGILYKPGPLASYERMIINTHPQIGADILAKVTGEMNESWLAQDWATAHNIILHHHEKWNGTGYPYGLAKEQIPLEARIVTVLDVYDALVSRRPYKDMWTENDALAYVVSEAGISFDPDIVETFAGLQLE</sequence>
<dbReference type="Proteomes" id="UP000293142">
    <property type="component" value="Unassembled WGS sequence"/>
</dbReference>
<dbReference type="SMART" id="SM00091">
    <property type="entry name" value="PAS"/>
    <property type="match status" value="1"/>
</dbReference>
<dbReference type="InterPro" id="IPR052020">
    <property type="entry name" value="Cyclic_di-GMP/3'3'-cGAMP_PDE"/>
</dbReference>
<evidence type="ECO:0000259" key="2">
    <source>
        <dbReference type="PROSITE" id="PS51832"/>
    </source>
</evidence>
<dbReference type="CDD" id="cd00077">
    <property type="entry name" value="HDc"/>
    <property type="match status" value="1"/>
</dbReference>
<gene>
    <name evidence="3" type="ORF">EYB31_05470</name>
</gene>
<dbReference type="InterPro" id="IPR000014">
    <property type="entry name" value="PAS"/>
</dbReference>
<comment type="caution">
    <text evidence="3">The sequence shown here is derived from an EMBL/GenBank/DDBJ whole genome shotgun (WGS) entry which is preliminary data.</text>
</comment>
<feature type="domain" description="PAS" evidence="1">
    <location>
        <begin position="1"/>
        <end position="45"/>
    </location>
</feature>
<dbReference type="EMBL" id="SIRE01000004">
    <property type="protein sequence ID" value="TBL80677.1"/>
    <property type="molecule type" value="Genomic_DNA"/>
</dbReference>
<dbReference type="PANTHER" id="PTHR45228">
    <property type="entry name" value="CYCLIC DI-GMP PHOSPHODIESTERASE TM_0186-RELATED"/>
    <property type="match status" value="1"/>
</dbReference>
<dbReference type="CDD" id="cd00130">
    <property type="entry name" value="PAS"/>
    <property type="match status" value="1"/>
</dbReference>
<evidence type="ECO:0000313" key="3">
    <source>
        <dbReference type="EMBL" id="TBL80677.1"/>
    </source>
</evidence>
<evidence type="ECO:0000313" key="4">
    <source>
        <dbReference type="Proteomes" id="UP000293142"/>
    </source>
</evidence>
<dbReference type="SUPFAM" id="SSF55785">
    <property type="entry name" value="PYP-like sensor domain (PAS domain)"/>
    <property type="match status" value="1"/>
</dbReference>
<organism evidence="3 4">
    <name type="scientific">Paenibacillus thalictri</name>
    <dbReference type="NCBI Taxonomy" id="2527873"/>
    <lineage>
        <taxon>Bacteria</taxon>
        <taxon>Bacillati</taxon>
        <taxon>Bacillota</taxon>
        <taxon>Bacilli</taxon>
        <taxon>Bacillales</taxon>
        <taxon>Paenibacillaceae</taxon>
        <taxon>Paenibacillus</taxon>
    </lineage>
</organism>
<dbReference type="PROSITE" id="PS50112">
    <property type="entry name" value="PAS"/>
    <property type="match status" value="1"/>
</dbReference>